<dbReference type="KEGG" id="llu:AKJ09_09335"/>
<dbReference type="PROSITE" id="PS51257">
    <property type="entry name" value="PROKAR_LIPOPROTEIN"/>
    <property type="match status" value="1"/>
</dbReference>
<dbReference type="RefSeq" id="WP_146653554.1">
    <property type="nucleotide sequence ID" value="NZ_CP012333.1"/>
</dbReference>
<sequence>MKLQWLFLLSGVAACATTGTSAHDDSPDASTLPSDVVDAGDPDGASDDAEAAPCTDCEFFPETCSADTLCPNGPFGPAVAGGGFDLRTQINVIRGRSSNDVWAAGALGALAHFDGSAWTASDPGNHETLRTLWLRDGAEVSFGVFERIYARGADLPQADAGPSSGGWSVHTPVTPPTYRSTDLQPVSGWAAPGATWLWCTARAWRPGWTTGLWRMRVSPTPTFELGYGASPQACATLPCSQMTSVHGATADTVWAVGFGGSAFRITNADGDAPNIEAFNARTWNSLLGVWSASDEEAWAVGAMGTIRHYTGQPVLWDEVSDVPTTEDLNAVWGSSASDIWAVGNAGVVVHYDGKIWSRVKVAGLGKRRPDLTTVWVSSDGHVWIGGQGVVLSLGGKP</sequence>
<evidence type="ECO:0008006" key="4">
    <source>
        <dbReference type="Google" id="ProtNLM"/>
    </source>
</evidence>
<keyword evidence="3" id="KW-1185">Reference proteome</keyword>
<dbReference type="Proteomes" id="UP000064967">
    <property type="component" value="Chromosome"/>
</dbReference>
<evidence type="ECO:0000313" key="3">
    <source>
        <dbReference type="Proteomes" id="UP000064967"/>
    </source>
</evidence>
<dbReference type="EMBL" id="CP012333">
    <property type="protein sequence ID" value="AKV02672.1"/>
    <property type="molecule type" value="Genomic_DNA"/>
</dbReference>
<dbReference type="OrthoDB" id="5483347at2"/>
<dbReference type="STRING" id="1391654.AKJ09_09335"/>
<accession>A0A0K1QAG3</accession>
<feature type="region of interest" description="Disordered" evidence="1">
    <location>
        <begin position="19"/>
        <end position="51"/>
    </location>
</feature>
<proteinExistence type="predicted"/>
<gene>
    <name evidence="2" type="ORF">AKJ09_09335</name>
</gene>
<evidence type="ECO:0000313" key="2">
    <source>
        <dbReference type="EMBL" id="AKV02672.1"/>
    </source>
</evidence>
<protein>
    <recommendedName>
        <fullName evidence="4">Type IV fimbrial biogenesis protein PilY1</fullName>
    </recommendedName>
</protein>
<organism evidence="2 3">
    <name type="scientific">Labilithrix luteola</name>
    <dbReference type="NCBI Taxonomy" id="1391654"/>
    <lineage>
        <taxon>Bacteria</taxon>
        <taxon>Pseudomonadati</taxon>
        <taxon>Myxococcota</taxon>
        <taxon>Polyangia</taxon>
        <taxon>Polyangiales</taxon>
        <taxon>Labilitrichaceae</taxon>
        <taxon>Labilithrix</taxon>
    </lineage>
</organism>
<name>A0A0K1QAG3_9BACT</name>
<dbReference type="AlphaFoldDB" id="A0A0K1QAG3"/>
<evidence type="ECO:0000256" key="1">
    <source>
        <dbReference type="SAM" id="MobiDB-lite"/>
    </source>
</evidence>
<reference evidence="2 3" key="1">
    <citation type="submission" date="2015-08" db="EMBL/GenBank/DDBJ databases">
        <authorList>
            <person name="Babu N.S."/>
            <person name="Beckwith C.J."/>
            <person name="Beseler K.G."/>
            <person name="Brison A."/>
            <person name="Carone J.V."/>
            <person name="Caskin T.P."/>
            <person name="Diamond M."/>
            <person name="Durham M.E."/>
            <person name="Foxe J.M."/>
            <person name="Go M."/>
            <person name="Henderson B.A."/>
            <person name="Jones I.B."/>
            <person name="McGettigan J.A."/>
            <person name="Micheletti S.J."/>
            <person name="Nasrallah M.E."/>
            <person name="Ortiz D."/>
            <person name="Piller C.R."/>
            <person name="Privatt S.R."/>
            <person name="Schneider S.L."/>
            <person name="Sharp S."/>
            <person name="Smith T.C."/>
            <person name="Stanton J.D."/>
            <person name="Ullery H.E."/>
            <person name="Wilson R.J."/>
            <person name="Serrano M.G."/>
            <person name="Buck G."/>
            <person name="Lee V."/>
            <person name="Wang Y."/>
            <person name="Carvalho R."/>
            <person name="Voegtly L."/>
            <person name="Shi R."/>
            <person name="Duckworth R."/>
            <person name="Johnson A."/>
            <person name="Loviza R."/>
            <person name="Walstead R."/>
            <person name="Shah Z."/>
            <person name="Kiflezghi M."/>
            <person name="Wade K."/>
            <person name="Ball S.L."/>
            <person name="Bradley K.W."/>
            <person name="Asai D.J."/>
            <person name="Bowman C.A."/>
            <person name="Russell D.A."/>
            <person name="Pope W.H."/>
            <person name="Jacobs-Sera D."/>
            <person name="Hendrix R.W."/>
            <person name="Hatfull G.F."/>
        </authorList>
    </citation>
    <scope>NUCLEOTIDE SEQUENCE [LARGE SCALE GENOMIC DNA]</scope>
    <source>
        <strain evidence="2 3">DSM 27648</strain>
    </source>
</reference>
<feature type="compositionally biased region" description="Acidic residues" evidence="1">
    <location>
        <begin position="38"/>
        <end position="50"/>
    </location>
</feature>